<comment type="caution">
    <text evidence="2">The sequence shown here is derived from an EMBL/GenBank/DDBJ whole genome shotgun (WGS) entry which is preliminary data.</text>
</comment>
<feature type="signal peptide" evidence="1">
    <location>
        <begin position="1"/>
        <end position="19"/>
    </location>
</feature>
<dbReference type="Pfam" id="PF13432">
    <property type="entry name" value="TPR_16"/>
    <property type="match status" value="1"/>
</dbReference>
<dbReference type="Gene3D" id="1.25.40.10">
    <property type="entry name" value="Tetratricopeptide repeat domain"/>
    <property type="match status" value="2"/>
</dbReference>
<gene>
    <name evidence="2" type="ORF">EKH83_19305</name>
</gene>
<dbReference type="AlphaFoldDB" id="A0A4Q0M3R0"/>
<dbReference type="InterPro" id="IPR011990">
    <property type="entry name" value="TPR-like_helical_dom_sf"/>
</dbReference>
<protein>
    <submittedName>
        <fullName evidence="2">Tetratricopeptide repeat protein</fullName>
    </submittedName>
</protein>
<dbReference type="EMBL" id="RXOC01000017">
    <property type="protein sequence ID" value="RXF67495.1"/>
    <property type="molecule type" value="Genomic_DNA"/>
</dbReference>
<accession>A0A4Q0M3R0</accession>
<dbReference type="SUPFAM" id="SSF48452">
    <property type="entry name" value="TPR-like"/>
    <property type="match status" value="2"/>
</dbReference>
<dbReference type="Pfam" id="PF25058">
    <property type="entry name" value="ARM_TT21"/>
    <property type="match status" value="1"/>
</dbReference>
<reference evidence="2 3" key="1">
    <citation type="submission" date="2018-12" db="EMBL/GenBank/DDBJ databases">
        <title>The Draft Genome Sequence of the Soil Bacterium Pedobacter tournemirensis R1.</title>
        <authorList>
            <person name="He J."/>
        </authorList>
    </citation>
    <scope>NUCLEOTIDE SEQUENCE [LARGE SCALE GENOMIC DNA]</scope>
    <source>
        <strain evidence="2 3">R1</strain>
    </source>
</reference>
<dbReference type="RefSeq" id="WP_128771098.1">
    <property type="nucleotide sequence ID" value="NZ_RXOC01000017.1"/>
</dbReference>
<evidence type="ECO:0000313" key="2">
    <source>
        <dbReference type="EMBL" id="RXF67495.1"/>
    </source>
</evidence>
<evidence type="ECO:0000313" key="3">
    <source>
        <dbReference type="Proteomes" id="UP000290848"/>
    </source>
</evidence>
<keyword evidence="1" id="KW-0732">Signal</keyword>
<evidence type="ECO:0000256" key="1">
    <source>
        <dbReference type="SAM" id="SignalP"/>
    </source>
</evidence>
<feature type="chain" id="PRO_5020818681" evidence="1">
    <location>
        <begin position="20"/>
        <end position="602"/>
    </location>
</feature>
<sequence length="602" mass="68984">MKKLCCVLLVILSSFTVVAQLPDDDELAMQHYQTGDWEKAFTRYQMLFNEGRQPQYYDQYLNTLLKLRKYEEAQQVVSQMIKAQPDSYVYKVDYGRIFQDQGRQEKAGEWYNKLIKELTPDEYHIRDLAVAFYRASAYNYSIRTLLNGRKLLKDESAFSFDLLSLYRYQKDKQMLVNEYLHILGSDQGERFLSQAKSSIATIFETGEDYSILKAPLLRKMEKEPGNMIYSDLLVWTYIQQKDYSAALKQVIATDKRLREDGGRVYDLALLIGNEASLKAIEGLEYLIKKGPGSEYYIPAKVQILKHRMHLLTGGRFTDADLIKLEDSYTTLLKEVGKGKTTVFAMRELAKLQAYYLNKPSEARTLLEEILKMPGLPASVTGQIKLELGDVYILTDELWEAALIYGQAEKEFADQPIGQEAKYRKAKLSYYQADFAWAKAQLDVLKSSTSQLIANDALNLSLLISENTESLADTNALIKYALADKLIFAGKFQEATATLDSIDKVYPGNSLSDDILMSKSKIFLKQNNVQKAIECLLTITELYSYDVWADDALFILAETYETRLHDPEKAKMYYQKLITAFPGSLYITEARKRFRNLRGDNVG</sequence>
<proteinExistence type="predicted"/>
<organism evidence="2 3">
    <name type="scientific">Arcticibacter tournemirensis</name>
    <dbReference type="NCBI Taxonomy" id="699437"/>
    <lineage>
        <taxon>Bacteria</taxon>
        <taxon>Pseudomonadati</taxon>
        <taxon>Bacteroidota</taxon>
        <taxon>Sphingobacteriia</taxon>
        <taxon>Sphingobacteriales</taxon>
        <taxon>Sphingobacteriaceae</taxon>
        <taxon>Arcticibacter</taxon>
    </lineage>
</organism>
<name>A0A4Q0M3R0_9SPHI</name>
<dbReference type="Proteomes" id="UP000290848">
    <property type="component" value="Unassembled WGS sequence"/>
</dbReference>